<evidence type="ECO:0000256" key="5">
    <source>
        <dbReference type="ARBA" id="ARBA00022989"/>
    </source>
</evidence>
<keyword evidence="5 8" id="KW-1133">Transmembrane helix</keyword>
<dbReference type="OrthoDB" id="65739at2"/>
<feature type="transmembrane region" description="Helical" evidence="8">
    <location>
        <begin position="12"/>
        <end position="35"/>
    </location>
</feature>
<dbReference type="PANTHER" id="PTHR43414:SF6">
    <property type="entry name" value="MULTIDRUG RESISTANCE PROTEIN MDTG"/>
    <property type="match status" value="1"/>
</dbReference>
<dbReference type="InterPro" id="IPR036259">
    <property type="entry name" value="MFS_trans_sf"/>
</dbReference>
<comment type="subcellular location">
    <subcellularLocation>
        <location evidence="1">Cell membrane</location>
        <topology evidence="1">Multi-pass membrane protein</topology>
    </subcellularLocation>
</comment>
<evidence type="ECO:0000256" key="8">
    <source>
        <dbReference type="SAM" id="Phobius"/>
    </source>
</evidence>
<dbReference type="SUPFAM" id="SSF103473">
    <property type="entry name" value="MFS general substrate transporter"/>
    <property type="match status" value="1"/>
</dbReference>
<evidence type="ECO:0000256" key="3">
    <source>
        <dbReference type="ARBA" id="ARBA00022475"/>
    </source>
</evidence>
<dbReference type="PATRIC" id="fig|1705561.3.peg.910"/>
<evidence type="ECO:0000256" key="4">
    <source>
        <dbReference type="ARBA" id="ARBA00022692"/>
    </source>
</evidence>
<evidence type="ECO:0000313" key="10">
    <source>
        <dbReference type="EMBL" id="KOY17338.1"/>
    </source>
</evidence>
<feature type="region of interest" description="Disordered" evidence="7">
    <location>
        <begin position="198"/>
        <end position="221"/>
    </location>
</feature>
<dbReference type="PROSITE" id="PS50850">
    <property type="entry name" value="MFS"/>
    <property type="match status" value="1"/>
</dbReference>
<name>A0A0M9BR26_9BACL</name>
<dbReference type="PRINTS" id="PR01035">
    <property type="entry name" value="TCRTETA"/>
</dbReference>
<dbReference type="GO" id="GO:0022857">
    <property type="term" value="F:transmembrane transporter activity"/>
    <property type="evidence" value="ECO:0007669"/>
    <property type="project" value="InterPro"/>
</dbReference>
<feature type="transmembrane region" description="Helical" evidence="8">
    <location>
        <begin position="47"/>
        <end position="69"/>
    </location>
</feature>
<feature type="transmembrane region" description="Helical" evidence="8">
    <location>
        <begin position="398"/>
        <end position="416"/>
    </location>
</feature>
<evidence type="ECO:0000256" key="2">
    <source>
        <dbReference type="ARBA" id="ARBA00022448"/>
    </source>
</evidence>
<keyword evidence="6 8" id="KW-0472">Membrane</keyword>
<dbReference type="EMBL" id="LITU01000040">
    <property type="protein sequence ID" value="KOY17338.1"/>
    <property type="molecule type" value="Genomic_DNA"/>
</dbReference>
<keyword evidence="3" id="KW-1003">Cell membrane</keyword>
<evidence type="ECO:0000259" key="9">
    <source>
        <dbReference type="PROSITE" id="PS50850"/>
    </source>
</evidence>
<protein>
    <recommendedName>
        <fullName evidence="9">Major facilitator superfamily (MFS) profile domain-containing protein</fullName>
    </recommendedName>
</protein>
<feature type="transmembrane region" description="Helical" evidence="8">
    <location>
        <begin position="280"/>
        <end position="301"/>
    </location>
</feature>
<keyword evidence="2" id="KW-0813">Transport</keyword>
<evidence type="ECO:0000313" key="11">
    <source>
        <dbReference type="Proteomes" id="UP000037688"/>
    </source>
</evidence>
<feature type="transmembrane region" description="Helical" evidence="8">
    <location>
        <begin position="81"/>
        <end position="99"/>
    </location>
</feature>
<dbReference type="InterPro" id="IPR011701">
    <property type="entry name" value="MFS"/>
</dbReference>
<dbReference type="AlphaFoldDB" id="A0A0M9BR26"/>
<dbReference type="RefSeq" id="WP_053779924.1">
    <property type="nucleotide sequence ID" value="NZ_LITU01000040.1"/>
</dbReference>
<dbReference type="Gene3D" id="1.20.1250.20">
    <property type="entry name" value="MFS general substrate transporter like domains"/>
    <property type="match status" value="2"/>
</dbReference>
<feature type="transmembrane region" description="Helical" evidence="8">
    <location>
        <begin position="313"/>
        <end position="335"/>
    </location>
</feature>
<feature type="transmembrane region" description="Helical" evidence="8">
    <location>
        <begin position="170"/>
        <end position="192"/>
    </location>
</feature>
<comment type="caution">
    <text evidence="10">The sequence shown here is derived from an EMBL/GenBank/DDBJ whole genome shotgun (WGS) entry which is preliminary data.</text>
</comment>
<feature type="transmembrane region" description="Helical" evidence="8">
    <location>
        <begin position="246"/>
        <end position="268"/>
    </location>
</feature>
<dbReference type="PANTHER" id="PTHR43414">
    <property type="entry name" value="MULTIDRUG RESISTANCE PROTEIN MDTG"/>
    <property type="match status" value="1"/>
</dbReference>
<sequence>MMSQMAWKQSVRILWGGRFLSSTGLTGISPFIPYYMEHLNAGTPEEVLLWTGLSVSAPALSYALLTPFWGKIGDRWSRKWMVVRALVGLALSMFLMGIAQTPFQFFLFRLCQGAFGGISDASSAFVGTHAPDQKQGSALGQLERASAAGLLVGPLLGSICVNTWGSRPLLFITASLTLSFAVLAALVLTGATTHLTRTAKNKSHVPPVEQPQPSLAMSNNQDKNRNKGGIIHAFVSLITHPIARRLVIAGIIFKLADFATFTMFTPFIREILPSSGAAALTVGVLLAMSSVGELVGASWWGKRNDRYTPERNLRLAGLLCGMCLLAHTLPFGVAWLLVVRFLQGFFYSALLQTVMLNVLRSSTDQDRGVRIGATNSMLMAGQIAGPSIGVLIGGVWGIPAVFFVMGIVMLTASLAVRRPAVHEPKLPYNCHSNKL</sequence>
<accession>A0A0M9BR26</accession>
<feature type="compositionally biased region" description="Polar residues" evidence="7">
    <location>
        <begin position="211"/>
        <end position="221"/>
    </location>
</feature>
<dbReference type="InterPro" id="IPR001958">
    <property type="entry name" value="Tet-R_TetA/multi-R_MdtG-like"/>
</dbReference>
<feature type="domain" description="Major facilitator superfamily (MFS) profile" evidence="9">
    <location>
        <begin position="10"/>
        <end position="424"/>
    </location>
</feature>
<keyword evidence="4 8" id="KW-0812">Transmembrane</keyword>
<evidence type="ECO:0000256" key="7">
    <source>
        <dbReference type="SAM" id="MobiDB-lite"/>
    </source>
</evidence>
<dbReference type="GO" id="GO:0005886">
    <property type="term" value="C:plasma membrane"/>
    <property type="evidence" value="ECO:0007669"/>
    <property type="project" value="UniProtKB-SubCell"/>
</dbReference>
<gene>
    <name evidence="10" type="ORF">AMS66_05995</name>
</gene>
<dbReference type="Proteomes" id="UP000037688">
    <property type="component" value="Unassembled WGS sequence"/>
</dbReference>
<dbReference type="InterPro" id="IPR020846">
    <property type="entry name" value="MFS_dom"/>
</dbReference>
<evidence type="ECO:0000256" key="1">
    <source>
        <dbReference type="ARBA" id="ARBA00004651"/>
    </source>
</evidence>
<organism evidence="10 11">
    <name type="scientific">Paenibacillus xylanivorans</name>
    <dbReference type="NCBI Taxonomy" id="1705561"/>
    <lineage>
        <taxon>Bacteria</taxon>
        <taxon>Bacillati</taxon>
        <taxon>Bacillota</taxon>
        <taxon>Bacilli</taxon>
        <taxon>Bacillales</taxon>
        <taxon>Paenibacillaceae</taxon>
        <taxon>Paenibacillus</taxon>
    </lineage>
</organism>
<evidence type="ECO:0000256" key="6">
    <source>
        <dbReference type="ARBA" id="ARBA00023136"/>
    </source>
</evidence>
<keyword evidence="11" id="KW-1185">Reference proteome</keyword>
<reference evidence="10 11" key="1">
    <citation type="submission" date="2015-08" db="EMBL/GenBank/DDBJ databases">
        <title>Draft genome sequence of cellulolytic and xylanolytic Paenibacillus sp. A59, isolated from a decaying forest soil from Patagonia, Argentina.</title>
        <authorList>
            <person name="Ghio S."/>
            <person name="Caceres A.M."/>
            <person name="Talia P."/>
            <person name="Grasso D."/>
            <person name="Campos E."/>
        </authorList>
    </citation>
    <scope>NUCLEOTIDE SEQUENCE [LARGE SCALE GENOMIC DNA]</scope>
    <source>
        <strain evidence="10 11">A59</strain>
    </source>
</reference>
<dbReference type="Pfam" id="PF07690">
    <property type="entry name" value="MFS_1"/>
    <property type="match status" value="1"/>
</dbReference>
<proteinExistence type="predicted"/>